<evidence type="ECO:0000313" key="10">
    <source>
        <dbReference type="EMBL" id="KAK9072942.1"/>
    </source>
</evidence>
<dbReference type="Pfam" id="PF06749">
    <property type="entry name" value="DUF1218"/>
    <property type="match status" value="1"/>
</dbReference>
<evidence type="ECO:0000256" key="9">
    <source>
        <dbReference type="SAM" id="SignalP"/>
    </source>
</evidence>
<sequence length="193" mass="20138">MEGKAVCFCTLVAVLGLISAVTGFAAEVTRVKDVSIEDYSCVYPSSPALALGIISAIFAFITQVFISITLGVCNFCKKDPNSTPISKLLSILSRLATVIAVVLLLTGARLSNNKGGQVESYNYIKCYVVKPGIFAIGATLALLSAVFGIAAYITVAPPSPQAATNPAIASPAGANIDLENNPVPIRPQQYTPK</sequence>
<dbReference type="GO" id="GO:0012505">
    <property type="term" value="C:endomembrane system"/>
    <property type="evidence" value="ECO:0007669"/>
    <property type="project" value="UniProtKB-SubCell"/>
</dbReference>
<evidence type="ECO:0000256" key="2">
    <source>
        <dbReference type="ARBA" id="ARBA00022692"/>
    </source>
</evidence>
<evidence type="ECO:0000256" key="1">
    <source>
        <dbReference type="ARBA" id="ARBA00004127"/>
    </source>
</evidence>
<feature type="transmembrane region" description="Helical" evidence="8">
    <location>
        <begin position="49"/>
        <end position="76"/>
    </location>
</feature>
<dbReference type="InterPro" id="IPR052222">
    <property type="entry name" value="DESIGUAL"/>
</dbReference>
<gene>
    <name evidence="10" type="ORF">SSX86_009378</name>
</gene>
<evidence type="ECO:0000256" key="6">
    <source>
        <dbReference type="ARBA" id="ARBA00029467"/>
    </source>
</evidence>
<comment type="caution">
    <text evidence="10">The sequence shown here is derived from an EMBL/GenBank/DDBJ whole genome shotgun (WGS) entry which is preliminary data.</text>
</comment>
<feature type="transmembrane region" description="Helical" evidence="8">
    <location>
        <begin position="88"/>
        <end position="111"/>
    </location>
</feature>
<evidence type="ECO:0000256" key="7">
    <source>
        <dbReference type="SAM" id="MobiDB-lite"/>
    </source>
</evidence>
<proteinExistence type="inferred from homology"/>
<comment type="similarity">
    <text evidence="6">Belongs to the DESIGUAL family.</text>
</comment>
<evidence type="ECO:0000256" key="3">
    <source>
        <dbReference type="ARBA" id="ARBA00022729"/>
    </source>
</evidence>
<feature type="signal peptide" evidence="9">
    <location>
        <begin position="1"/>
        <end position="23"/>
    </location>
</feature>
<keyword evidence="5 8" id="KW-0472">Membrane</keyword>
<keyword evidence="4 8" id="KW-1133">Transmembrane helix</keyword>
<evidence type="ECO:0000256" key="4">
    <source>
        <dbReference type="ARBA" id="ARBA00022989"/>
    </source>
</evidence>
<feature type="transmembrane region" description="Helical" evidence="8">
    <location>
        <begin position="131"/>
        <end position="155"/>
    </location>
</feature>
<keyword evidence="11" id="KW-1185">Reference proteome</keyword>
<protein>
    <submittedName>
        <fullName evidence="10">Uncharacterized protein</fullName>
    </submittedName>
</protein>
<dbReference type="EMBL" id="JBCNJP010000010">
    <property type="protein sequence ID" value="KAK9072942.1"/>
    <property type="molecule type" value="Genomic_DNA"/>
</dbReference>
<dbReference type="Proteomes" id="UP001408789">
    <property type="component" value="Unassembled WGS sequence"/>
</dbReference>
<dbReference type="PANTHER" id="PTHR31769">
    <property type="entry name" value="OS07G0462200 PROTEIN-RELATED"/>
    <property type="match status" value="1"/>
</dbReference>
<comment type="subcellular location">
    <subcellularLocation>
        <location evidence="1">Endomembrane system</location>
        <topology evidence="1">Multi-pass membrane protein</topology>
    </subcellularLocation>
</comment>
<feature type="region of interest" description="Disordered" evidence="7">
    <location>
        <begin position="173"/>
        <end position="193"/>
    </location>
</feature>
<accession>A0AAP0H5Y5</accession>
<feature type="chain" id="PRO_5043012340" evidence="9">
    <location>
        <begin position="24"/>
        <end position="193"/>
    </location>
</feature>
<organism evidence="10 11">
    <name type="scientific">Deinandra increscens subsp. villosa</name>
    <dbReference type="NCBI Taxonomy" id="3103831"/>
    <lineage>
        <taxon>Eukaryota</taxon>
        <taxon>Viridiplantae</taxon>
        <taxon>Streptophyta</taxon>
        <taxon>Embryophyta</taxon>
        <taxon>Tracheophyta</taxon>
        <taxon>Spermatophyta</taxon>
        <taxon>Magnoliopsida</taxon>
        <taxon>eudicotyledons</taxon>
        <taxon>Gunneridae</taxon>
        <taxon>Pentapetalae</taxon>
        <taxon>asterids</taxon>
        <taxon>campanulids</taxon>
        <taxon>Asterales</taxon>
        <taxon>Asteraceae</taxon>
        <taxon>Asteroideae</taxon>
        <taxon>Heliantheae alliance</taxon>
        <taxon>Madieae</taxon>
        <taxon>Madiinae</taxon>
        <taxon>Deinandra</taxon>
    </lineage>
</organism>
<evidence type="ECO:0000256" key="5">
    <source>
        <dbReference type="ARBA" id="ARBA00023136"/>
    </source>
</evidence>
<evidence type="ECO:0000313" key="11">
    <source>
        <dbReference type="Proteomes" id="UP001408789"/>
    </source>
</evidence>
<dbReference type="InterPro" id="IPR009606">
    <property type="entry name" value="DEAL/Modifying_wall_lignin1/2"/>
</dbReference>
<name>A0AAP0H5Y5_9ASTR</name>
<keyword evidence="3 9" id="KW-0732">Signal</keyword>
<reference evidence="10 11" key="1">
    <citation type="submission" date="2024-04" db="EMBL/GenBank/DDBJ databases">
        <title>The reference genome of an endangered Asteraceae, Deinandra increscens subsp. villosa, native to the Central Coast of California.</title>
        <authorList>
            <person name="Guilliams M."/>
            <person name="Hasenstab-Lehman K."/>
            <person name="Meyer R."/>
            <person name="Mcevoy S."/>
        </authorList>
    </citation>
    <scope>NUCLEOTIDE SEQUENCE [LARGE SCALE GENOMIC DNA]</scope>
    <source>
        <tissue evidence="10">Leaf</tissue>
    </source>
</reference>
<dbReference type="AlphaFoldDB" id="A0AAP0H5Y5"/>
<evidence type="ECO:0000256" key="8">
    <source>
        <dbReference type="SAM" id="Phobius"/>
    </source>
</evidence>
<keyword evidence="2 8" id="KW-0812">Transmembrane</keyword>